<accession>A0A420DLY7</accession>
<dbReference type="GO" id="GO:0016020">
    <property type="term" value="C:membrane"/>
    <property type="evidence" value="ECO:0007669"/>
    <property type="project" value="UniProtKB-SubCell"/>
</dbReference>
<keyword evidence="3 5" id="KW-1133">Transmembrane helix</keyword>
<evidence type="ECO:0000256" key="3">
    <source>
        <dbReference type="ARBA" id="ARBA00022989"/>
    </source>
</evidence>
<evidence type="ECO:0000313" key="6">
    <source>
        <dbReference type="EMBL" id="RKE95187.1"/>
    </source>
</evidence>
<gene>
    <name evidence="6" type="ORF">BXY80_1372</name>
</gene>
<dbReference type="AlphaFoldDB" id="A0A420DLY7"/>
<organism evidence="6 7">
    <name type="scientific">Ichthyenterobacterium magnum</name>
    <dbReference type="NCBI Taxonomy" id="1230530"/>
    <lineage>
        <taxon>Bacteria</taxon>
        <taxon>Pseudomonadati</taxon>
        <taxon>Bacteroidota</taxon>
        <taxon>Flavobacteriia</taxon>
        <taxon>Flavobacteriales</taxon>
        <taxon>Flavobacteriaceae</taxon>
        <taxon>Ichthyenterobacterium</taxon>
    </lineage>
</organism>
<dbReference type="Proteomes" id="UP000284892">
    <property type="component" value="Unassembled WGS sequence"/>
</dbReference>
<sequence>MLKNITRNYFPWKLNLFTLYLYHQFKIKEMKRDKIIYYVATGLLTLLMLFSVSMYFFKHDDVATMFTAFGYPTYIIYPYAIAKLLGLFAIWNPNFKIIKEWAYAGFFFAFILAFFAHYMIGDGEQTGALIAFVLLIVSYIFNKRIN</sequence>
<evidence type="ECO:0000256" key="1">
    <source>
        <dbReference type="ARBA" id="ARBA00004141"/>
    </source>
</evidence>
<evidence type="ECO:0000256" key="4">
    <source>
        <dbReference type="ARBA" id="ARBA00023136"/>
    </source>
</evidence>
<reference evidence="6 7" key="1">
    <citation type="submission" date="2018-09" db="EMBL/GenBank/DDBJ databases">
        <title>Genomic Encyclopedia of Archaeal and Bacterial Type Strains, Phase II (KMG-II): from individual species to whole genera.</title>
        <authorList>
            <person name="Goeker M."/>
        </authorList>
    </citation>
    <scope>NUCLEOTIDE SEQUENCE [LARGE SCALE GENOMIC DNA]</scope>
    <source>
        <strain evidence="6 7">DSM 26283</strain>
    </source>
</reference>
<dbReference type="InterPro" id="IPR032808">
    <property type="entry name" value="DoxX"/>
</dbReference>
<dbReference type="Pfam" id="PF13564">
    <property type="entry name" value="DoxX_2"/>
    <property type="match status" value="1"/>
</dbReference>
<keyword evidence="7" id="KW-1185">Reference proteome</keyword>
<feature type="transmembrane region" description="Helical" evidence="5">
    <location>
        <begin position="101"/>
        <end position="120"/>
    </location>
</feature>
<proteinExistence type="predicted"/>
<keyword evidence="4 5" id="KW-0472">Membrane</keyword>
<feature type="transmembrane region" description="Helical" evidence="5">
    <location>
        <begin position="35"/>
        <end position="57"/>
    </location>
</feature>
<comment type="subcellular location">
    <subcellularLocation>
        <location evidence="1">Membrane</location>
        <topology evidence="1">Multi-pass membrane protein</topology>
    </subcellularLocation>
</comment>
<keyword evidence="2 5" id="KW-0812">Transmembrane</keyword>
<comment type="caution">
    <text evidence="6">The sequence shown here is derived from an EMBL/GenBank/DDBJ whole genome shotgun (WGS) entry which is preliminary data.</text>
</comment>
<evidence type="ECO:0000256" key="5">
    <source>
        <dbReference type="SAM" id="Phobius"/>
    </source>
</evidence>
<name>A0A420DLY7_9FLAO</name>
<evidence type="ECO:0000313" key="7">
    <source>
        <dbReference type="Proteomes" id="UP000284892"/>
    </source>
</evidence>
<protein>
    <submittedName>
        <fullName evidence="6">DoxX-like protein</fullName>
    </submittedName>
</protein>
<feature type="transmembrane region" description="Helical" evidence="5">
    <location>
        <begin position="126"/>
        <end position="142"/>
    </location>
</feature>
<evidence type="ECO:0000256" key="2">
    <source>
        <dbReference type="ARBA" id="ARBA00022692"/>
    </source>
</evidence>
<feature type="transmembrane region" description="Helical" evidence="5">
    <location>
        <begin position="69"/>
        <end position="89"/>
    </location>
</feature>
<dbReference type="EMBL" id="RAQJ01000002">
    <property type="protein sequence ID" value="RKE95187.1"/>
    <property type="molecule type" value="Genomic_DNA"/>
</dbReference>